<proteinExistence type="predicted"/>
<dbReference type="Proteomes" id="UP000765509">
    <property type="component" value="Unassembled WGS sequence"/>
</dbReference>
<comment type="caution">
    <text evidence="1">The sequence shown here is derived from an EMBL/GenBank/DDBJ whole genome shotgun (WGS) entry which is preliminary data.</text>
</comment>
<accession>A0A9Q3J938</accession>
<feature type="non-terminal residue" evidence="1">
    <location>
        <position position="1"/>
    </location>
</feature>
<name>A0A9Q3J938_9BASI</name>
<organism evidence="1 2">
    <name type="scientific">Austropuccinia psidii MF-1</name>
    <dbReference type="NCBI Taxonomy" id="1389203"/>
    <lineage>
        <taxon>Eukaryota</taxon>
        <taxon>Fungi</taxon>
        <taxon>Dikarya</taxon>
        <taxon>Basidiomycota</taxon>
        <taxon>Pucciniomycotina</taxon>
        <taxon>Pucciniomycetes</taxon>
        <taxon>Pucciniales</taxon>
        <taxon>Sphaerophragmiaceae</taxon>
        <taxon>Austropuccinia</taxon>
    </lineage>
</organism>
<keyword evidence="2" id="KW-1185">Reference proteome</keyword>
<dbReference type="EMBL" id="AVOT02065806">
    <property type="protein sequence ID" value="MBW0557786.1"/>
    <property type="molecule type" value="Genomic_DNA"/>
</dbReference>
<evidence type="ECO:0000313" key="1">
    <source>
        <dbReference type="EMBL" id="MBW0557786.1"/>
    </source>
</evidence>
<reference evidence="1" key="1">
    <citation type="submission" date="2021-03" db="EMBL/GenBank/DDBJ databases">
        <title>Draft genome sequence of rust myrtle Austropuccinia psidii MF-1, a brazilian biotype.</title>
        <authorList>
            <person name="Quecine M.C."/>
            <person name="Pachon D.M.R."/>
            <person name="Bonatelli M.L."/>
            <person name="Correr F.H."/>
            <person name="Franceschini L.M."/>
            <person name="Leite T.F."/>
            <person name="Margarido G.R.A."/>
            <person name="Almeida C.A."/>
            <person name="Ferrarezi J.A."/>
            <person name="Labate C.A."/>
        </authorList>
    </citation>
    <scope>NUCLEOTIDE SEQUENCE</scope>
    <source>
        <strain evidence="1">MF-1</strain>
    </source>
</reference>
<protein>
    <submittedName>
        <fullName evidence="1">Uncharacterized protein</fullName>
    </submittedName>
</protein>
<sequence length="139" mass="16022">MHSSSDIFLISFGASFLNLTIAFSIQPHQIFFFTTANQLTYLALRRTDLRHGVPLALKLRIGYLVIWPHCRQSILSFCNFITHNMYMELCTCPRCRKHTIHDASGNIRHSLLVHRSTRTRHWAKSCSQSDETLTLEAST</sequence>
<evidence type="ECO:0000313" key="2">
    <source>
        <dbReference type="Proteomes" id="UP000765509"/>
    </source>
</evidence>
<dbReference type="AlphaFoldDB" id="A0A9Q3J938"/>
<gene>
    <name evidence="1" type="ORF">O181_097501</name>
</gene>